<comment type="caution">
    <text evidence="1">The sequence shown here is derived from an EMBL/GenBank/DDBJ whole genome shotgun (WGS) entry which is preliminary data.</text>
</comment>
<evidence type="ECO:0000313" key="1">
    <source>
        <dbReference type="EMBL" id="KAJ8631481.1"/>
    </source>
</evidence>
<proteinExistence type="predicted"/>
<organism evidence="1 2">
    <name type="scientific">Persea americana</name>
    <name type="common">Avocado</name>
    <dbReference type="NCBI Taxonomy" id="3435"/>
    <lineage>
        <taxon>Eukaryota</taxon>
        <taxon>Viridiplantae</taxon>
        <taxon>Streptophyta</taxon>
        <taxon>Embryophyta</taxon>
        <taxon>Tracheophyta</taxon>
        <taxon>Spermatophyta</taxon>
        <taxon>Magnoliopsida</taxon>
        <taxon>Magnoliidae</taxon>
        <taxon>Laurales</taxon>
        <taxon>Lauraceae</taxon>
        <taxon>Persea</taxon>
    </lineage>
</organism>
<protein>
    <submittedName>
        <fullName evidence="1">Uncharacterized protein</fullName>
    </submittedName>
</protein>
<keyword evidence="2" id="KW-1185">Reference proteome</keyword>
<reference evidence="1 2" key="1">
    <citation type="journal article" date="2022" name="Hortic Res">
        <title>A haplotype resolved chromosomal level avocado genome allows analysis of novel avocado genes.</title>
        <authorList>
            <person name="Nath O."/>
            <person name="Fletcher S.J."/>
            <person name="Hayward A."/>
            <person name="Shaw L.M."/>
            <person name="Masouleh A.K."/>
            <person name="Furtado A."/>
            <person name="Henry R.J."/>
            <person name="Mitter N."/>
        </authorList>
    </citation>
    <scope>NUCLEOTIDE SEQUENCE [LARGE SCALE GENOMIC DNA]</scope>
    <source>
        <strain evidence="2">cv. Hass</strain>
    </source>
</reference>
<gene>
    <name evidence="1" type="ORF">MRB53_024804</name>
</gene>
<evidence type="ECO:0000313" key="2">
    <source>
        <dbReference type="Proteomes" id="UP001234297"/>
    </source>
</evidence>
<dbReference type="Proteomes" id="UP001234297">
    <property type="component" value="Chromosome 7"/>
</dbReference>
<name>A0ACC2LDF2_PERAE</name>
<sequence length="77" mass="8012">MALQFQPTSPPKKTGKGNPLPKRNQIKAKIFKDIFRSIAYLASKSVKNARGDGSSSSDGGSAFASPPPSAYASDSGP</sequence>
<accession>A0ACC2LDF2</accession>
<dbReference type="EMBL" id="CM056815">
    <property type="protein sequence ID" value="KAJ8631481.1"/>
    <property type="molecule type" value="Genomic_DNA"/>
</dbReference>